<evidence type="ECO:0000256" key="6">
    <source>
        <dbReference type="SAM" id="MobiDB-lite"/>
    </source>
</evidence>
<keyword evidence="4 7" id="KW-1133">Transmembrane helix</keyword>
<dbReference type="InterPro" id="IPR045069">
    <property type="entry name" value="MATE_euk"/>
</dbReference>
<evidence type="ECO:0000256" key="4">
    <source>
        <dbReference type="ARBA" id="ARBA00022989"/>
    </source>
</evidence>
<gene>
    <name evidence="8" type="ORF">AYO20_00133</name>
</gene>
<dbReference type="GO" id="GO:1990961">
    <property type="term" value="P:xenobiotic detoxification by transmembrane export across the plasma membrane"/>
    <property type="evidence" value="ECO:0007669"/>
    <property type="project" value="InterPro"/>
</dbReference>
<dbReference type="Pfam" id="PF01554">
    <property type="entry name" value="MatE"/>
    <property type="match status" value="2"/>
</dbReference>
<evidence type="ECO:0000256" key="1">
    <source>
        <dbReference type="ARBA" id="ARBA00004141"/>
    </source>
</evidence>
<dbReference type="GO" id="GO:0015297">
    <property type="term" value="F:antiporter activity"/>
    <property type="evidence" value="ECO:0007669"/>
    <property type="project" value="InterPro"/>
</dbReference>
<feature type="transmembrane region" description="Helical" evidence="7">
    <location>
        <begin position="262"/>
        <end position="285"/>
    </location>
</feature>
<dbReference type="GeneID" id="34583560"/>
<dbReference type="GO" id="GO:0042910">
    <property type="term" value="F:xenobiotic transmembrane transporter activity"/>
    <property type="evidence" value="ECO:0007669"/>
    <property type="project" value="InterPro"/>
</dbReference>
<dbReference type="AlphaFoldDB" id="A0A178DFE0"/>
<feature type="transmembrane region" description="Helical" evidence="7">
    <location>
        <begin position="377"/>
        <end position="395"/>
    </location>
</feature>
<dbReference type="Proteomes" id="UP000185904">
    <property type="component" value="Unassembled WGS sequence"/>
</dbReference>
<dbReference type="GO" id="GO:0016020">
    <property type="term" value="C:membrane"/>
    <property type="evidence" value="ECO:0007669"/>
    <property type="project" value="UniProtKB-SubCell"/>
</dbReference>
<dbReference type="NCBIfam" id="TIGR00797">
    <property type="entry name" value="matE"/>
    <property type="match status" value="1"/>
</dbReference>
<evidence type="ECO:0000313" key="9">
    <source>
        <dbReference type="Proteomes" id="UP000185904"/>
    </source>
</evidence>
<sequence length="536" mass="58283">MRRYSSTEEDHDQRRRSVALMNEEIQPEEPDEHTGLLPKKRHDEEQAPSHQEGELLDILPEDDTPTQRLVLHEFWVLFRGSIPVILAYSLQNSLQTVSILIVGRASPQDLSTAAFSYMFAMCTGWLIGMGGSTALDTLASSTFTGSKNKHDLGILLQRAFIVLTLFYVPVAILWLCSEPVFKALGQSPQLSHDSSKFLSCLIPGGLGYIYFETMKKYLQAQEIMRPGTYVLLITSPISALLNYLFVYVAGWGIFAAPLATGIGYWLSFLGLVLYARFVAGGECWGGWTKRCLQNMGVFAKLASLGVIHVGTEWWAFEIVALAAGRLGEIPLASQSVIMTADQVMNTIPFGIGVAASARVGNMLGLRTAKGAARSANVAAWLSMLMGAIVLAILMGTKNVFAKIFNDDERVVKLTADVLPYVALFQIADGLNGSCGGSLRGMGRQHIGAAVNLVSYYCGALPLGIWLAFHGWGLPGLWVGQCIALYLVGIAEWAIVAFSNWEHEVDKAFARMDKDELVEGGYATASVAPSPSENGAQ</sequence>
<feature type="transmembrane region" description="Helical" evidence="7">
    <location>
        <begin position="297"/>
        <end position="316"/>
    </location>
</feature>
<evidence type="ECO:0000256" key="7">
    <source>
        <dbReference type="SAM" id="Phobius"/>
    </source>
</evidence>
<feature type="transmembrane region" description="Helical" evidence="7">
    <location>
        <begin position="477"/>
        <end position="500"/>
    </location>
</feature>
<protein>
    <recommendedName>
        <fullName evidence="10">MATE efflux family protein</fullName>
    </recommendedName>
</protein>
<feature type="transmembrane region" description="Helical" evidence="7">
    <location>
        <begin position="448"/>
        <end position="471"/>
    </location>
</feature>
<evidence type="ECO:0000256" key="5">
    <source>
        <dbReference type="ARBA" id="ARBA00023136"/>
    </source>
</evidence>
<feature type="transmembrane region" description="Helical" evidence="7">
    <location>
        <begin position="231"/>
        <end position="256"/>
    </location>
</feature>
<evidence type="ECO:0000313" key="8">
    <source>
        <dbReference type="EMBL" id="OAL40397.1"/>
    </source>
</evidence>
<name>A0A178DFE0_9EURO</name>
<dbReference type="InterPro" id="IPR002528">
    <property type="entry name" value="MATE_fam"/>
</dbReference>
<feature type="transmembrane region" description="Helical" evidence="7">
    <location>
        <begin position="114"/>
        <end position="135"/>
    </location>
</feature>
<feature type="region of interest" description="Disordered" evidence="6">
    <location>
        <begin position="1"/>
        <end position="59"/>
    </location>
</feature>
<comment type="subcellular location">
    <subcellularLocation>
        <location evidence="1">Membrane</location>
        <topology evidence="1">Multi-pass membrane protein</topology>
    </subcellularLocation>
</comment>
<feature type="compositionally biased region" description="Basic and acidic residues" evidence="6">
    <location>
        <begin position="1"/>
        <end position="15"/>
    </location>
</feature>
<dbReference type="RefSeq" id="XP_022505409.1">
    <property type="nucleotide sequence ID" value="XM_022638444.1"/>
</dbReference>
<organism evidence="8 9">
    <name type="scientific">Fonsecaea nubica</name>
    <dbReference type="NCBI Taxonomy" id="856822"/>
    <lineage>
        <taxon>Eukaryota</taxon>
        <taxon>Fungi</taxon>
        <taxon>Dikarya</taxon>
        <taxon>Ascomycota</taxon>
        <taxon>Pezizomycotina</taxon>
        <taxon>Eurotiomycetes</taxon>
        <taxon>Chaetothyriomycetidae</taxon>
        <taxon>Chaetothyriales</taxon>
        <taxon>Herpotrichiellaceae</taxon>
        <taxon>Fonsecaea</taxon>
    </lineage>
</organism>
<evidence type="ECO:0000256" key="3">
    <source>
        <dbReference type="ARBA" id="ARBA00022692"/>
    </source>
</evidence>
<keyword evidence="9" id="KW-1185">Reference proteome</keyword>
<proteinExistence type="inferred from homology"/>
<comment type="caution">
    <text evidence="8">The sequence shown here is derived from an EMBL/GenBank/DDBJ whole genome shotgun (WGS) entry which is preliminary data.</text>
</comment>
<feature type="compositionally biased region" description="Basic and acidic residues" evidence="6">
    <location>
        <begin position="41"/>
        <end position="53"/>
    </location>
</feature>
<dbReference type="CDD" id="cd13132">
    <property type="entry name" value="MATE_eukaryotic"/>
    <property type="match status" value="1"/>
</dbReference>
<keyword evidence="5 7" id="KW-0472">Membrane</keyword>
<dbReference type="EMBL" id="LVCJ01000001">
    <property type="protein sequence ID" value="OAL40397.1"/>
    <property type="molecule type" value="Genomic_DNA"/>
</dbReference>
<comment type="similarity">
    <text evidence="2">Belongs to the multi antimicrobial extrusion (MATE) (TC 2.A.66.1) family.</text>
</comment>
<dbReference type="OrthoDB" id="2126698at2759"/>
<keyword evidence="3 7" id="KW-0812">Transmembrane</keyword>
<accession>A0A178DFE0</accession>
<evidence type="ECO:0008006" key="10">
    <source>
        <dbReference type="Google" id="ProtNLM"/>
    </source>
</evidence>
<evidence type="ECO:0000256" key="2">
    <source>
        <dbReference type="ARBA" id="ARBA00010199"/>
    </source>
</evidence>
<dbReference type="PANTHER" id="PTHR11206">
    <property type="entry name" value="MULTIDRUG RESISTANCE PROTEIN"/>
    <property type="match status" value="1"/>
</dbReference>
<reference evidence="8 9" key="1">
    <citation type="submission" date="2016-03" db="EMBL/GenBank/DDBJ databases">
        <title>The draft genome sequence of Fonsecaea nubica causative agent of cutaneous subcutaneous infection in human host.</title>
        <authorList>
            <person name="Costa F."/>
            <person name="Sybren D.H."/>
            <person name="Raittz R.T."/>
            <person name="Weiss V.A."/>
            <person name="Leao A.C."/>
            <person name="Gomes R."/>
            <person name="De Souza E.M."/>
            <person name="Pedrosa F.O."/>
            <person name="Steffens M.B."/>
            <person name="Bombassaro A."/>
            <person name="Tadra-Sfeir M.Z."/>
            <person name="Moreno L.F."/>
            <person name="Najafzadeh M.J."/>
            <person name="Felipe M.S."/>
            <person name="Teixeira M."/>
            <person name="Sun J."/>
            <person name="Xi L."/>
            <person name="Castro M.A."/>
            <person name="Vicente V.A."/>
        </authorList>
    </citation>
    <scope>NUCLEOTIDE SEQUENCE [LARGE SCALE GENOMIC DNA]</scope>
    <source>
        <strain evidence="8 9">CBS 269.64</strain>
    </source>
</reference>
<feature type="transmembrane region" description="Helical" evidence="7">
    <location>
        <begin position="155"/>
        <end position="175"/>
    </location>
</feature>